<keyword evidence="10" id="KW-1185">Reference proteome</keyword>
<keyword evidence="9" id="KW-0969">Cilium</keyword>
<comment type="subcellular location">
    <subcellularLocation>
        <location evidence="1">Bacterial flagellum</location>
    </subcellularLocation>
    <subcellularLocation>
        <location evidence="2">Secreted</location>
    </subcellularLocation>
</comment>
<dbReference type="NCBIfam" id="TIGR02492">
    <property type="entry name" value="flgK_ends"/>
    <property type="match status" value="1"/>
</dbReference>
<dbReference type="PANTHER" id="PTHR30033">
    <property type="entry name" value="FLAGELLAR HOOK-ASSOCIATED PROTEIN 1"/>
    <property type="match status" value="1"/>
</dbReference>
<feature type="domain" description="Flagellar basal-body/hook protein C-terminal" evidence="7">
    <location>
        <begin position="447"/>
        <end position="483"/>
    </location>
</feature>
<dbReference type="Proteomes" id="UP000221168">
    <property type="component" value="Unassembled WGS sequence"/>
</dbReference>
<evidence type="ECO:0000256" key="2">
    <source>
        <dbReference type="ARBA" id="ARBA00004613"/>
    </source>
</evidence>
<evidence type="ECO:0000259" key="7">
    <source>
        <dbReference type="Pfam" id="PF06429"/>
    </source>
</evidence>
<evidence type="ECO:0000259" key="8">
    <source>
        <dbReference type="Pfam" id="PF22638"/>
    </source>
</evidence>
<keyword evidence="5" id="KW-0964">Secreted</keyword>
<dbReference type="Pfam" id="PF06429">
    <property type="entry name" value="Flg_bbr_C"/>
    <property type="match status" value="1"/>
</dbReference>
<dbReference type="Pfam" id="PF22638">
    <property type="entry name" value="FlgK_D1"/>
    <property type="match status" value="1"/>
</dbReference>
<keyword evidence="9" id="KW-0966">Cell projection</keyword>
<comment type="caution">
    <text evidence="9">The sequence shown here is derived from an EMBL/GenBank/DDBJ whole genome shotgun (WGS) entry which is preliminary data.</text>
</comment>
<keyword evidence="6" id="KW-0975">Bacterial flagellum</keyword>
<dbReference type="GO" id="GO:0009424">
    <property type="term" value="C:bacterial-type flagellum hook"/>
    <property type="evidence" value="ECO:0007669"/>
    <property type="project" value="InterPro"/>
</dbReference>
<accession>A0A2G1QJR8</accession>
<dbReference type="RefSeq" id="WP_099307730.1">
    <property type="nucleotide sequence ID" value="NZ_PDVP01000013.1"/>
</dbReference>
<evidence type="ECO:0000256" key="6">
    <source>
        <dbReference type="ARBA" id="ARBA00023143"/>
    </source>
</evidence>
<evidence type="ECO:0000256" key="4">
    <source>
        <dbReference type="ARBA" id="ARBA00016244"/>
    </source>
</evidence>
<gene>
    <name evidence="9" type="ORF">CSC94_17810</name>
</gene>
<dbReference type="AlphaFoldDB" id="A0A2G1QJR8"/>
<dbReference type="InterPro" id="IPR053927">
    <property type="entry name" value="FlgK_helical"/>
</dbReference>
<keyword evidence="9" id="KW-0282">Flagellum</keyword>
<name>A0A2G1QJR8_9HYPH</name>
<evidence type="ECO:0000256" key="3">
    <source>
        <dbReference type="ARBA" id="ARBA00009677"/>
    </source>
</evidence>
<dbReference type="InterPro" id="IPR010930">
    <property type="entry name" value="Flg_bb/hook_C_dom"/>
</dbReference>
<dbReference type="GO" id="GO:0044780">
    <property type="term" value="P:bacterial-type flagellum assembly"/>
    <property type="evidence" value="ECO:0007669"/>
    <property type="project" value="InterPro"/>
</dbReference>
<reference evidence="9 10" key="1">
    <citation type="submission" date="2017-10" db="EMBL/GenBank/DDBJ databases">
        <title>Sedimentibacterium mangrovi gen. nov., sp. nov., a novel member of family Phyllobacteriacea isolated from mangrove sediment.</title>
        <authorList>
            <person name="Liao H."/>
            <person name="Tian Y."/>
        </authorList>
    </citation>
    <scope>NUCLEOTIDE SEQUENCE [LARGE SCALE GENOMIC DNA]</scope>
    <source>
        <strain evidence="9 10">X9-2-2</strain>
    </source>
</reference>
<dbReference type="PANTHER" id="PTHR30033:SF1">
    <property type="entry name" value="FLAGELLAR HOOK-ASSOCIATED PROTEIN 1"/>
    <property type="match status" value="1"/>
</dbReference>
<dbReference type="OrthoDB" id="7181295at2"/>
<protein>
    <recommendedName>
        <fullName evidence="4">Flagellar hook-associated protein 1</fullName>
    </recommendedName>
</protein>
<dbReference type="InterPro" id="IPR002371">
    <property type="entry name" value="FlgK"/>
</dbReference>
<dbReference type="EMBL" id="PDVP01000013">
    <property type="protein sequence ID" value="PHP65704.1"/>
    <property type="molecule type" value="Genomic_DNA"/>
</dbReference>
<sequence>MSLSAVLYTAQNSLFNLSSRAGVTARNIQNASDPTYARRAAVLETSENGASIVTIDRAANARVAASSRDALSQASAQDRISETVKELALALNGSDGSLSPSSLLSGLHDALQIYSSNPSDTLQANAVVESARTLATSIRGAANEIHALRARMDGDIAAAAEDLRTLLDDFHDVNTGIVKANLRGTDANDLLDRRDKLLGQIAEIVPVTVTERDNGDVMLTTANGAMLFETTPRSISFTPKVAYGPGEVGNVFRIDGVPVNPGAGADSSSTGSIAAMLQLRDEFAPKAETQIDEIARGLVATFAETDQTGGGQPPLAGLFSWSGGPAIPPAGVLVPGLAASLSVNALYDPQAGGNAAFLRDGGANGAAYVANTGGGSAFSDRIIAMTDAMSVPGAYDAAAGLDTNASILDFANGAHAWLESYRADSGAASETKTALHAALNDKLVAETGVNIDDEMASLVEIERSYEATSRIISTVDSMLAALLEAAR</sequence>
<evidence type="ECO:0000313" key="10">
    <source>
        <dbReference type="Proteomes" id="UP000221168"/>
    </source>
</evidence>
<proteinExistence type="inferred from homology"/>
<dbReference type="GO" id="GO:0005198">
    <property type="term" value="F:structural molecule activity"/>
    <property type="evidence" value="ECO:0007669"/>
    <property type="project" value="InterPro"/>
</dbReference>
<dbReference type="SUPFAM" id="SSF64518">
    <property type="entry name" value="Phase 1 flagellin"/>
    <property type="match status" value="1"/>
</dbReference>
<comment type="similarity">
    <text evidence="3">Belongs to the flagella basal body rod proteins family.</text>
</comment>
<evidence type="ECO:0000256" key="1">
    <source>
        <dbReference type="ARBA" id="ARBA00004365"/>
    </source>
</evidence>
<dbReference type="GO" id="GO:0005576">
    <property type="term" value="C:extracellular region"/>
    <property type="evidence" value="ECO:0007669"/>
    <property type="project" value="UniProtKB-SubCell"/>
</dbReference>
<evidence type="ECO:0000313" key="9">
    <source>
        <dbReference type="EMBL" id="PHP65704.1"/>
    </source>
</evidence>
<feature type="domain" description="Flagellar hook-associated protein FlgK helical" evidence="8">
    <location>
        <begin position="91"/>
        <end position="309"/>
    </location>
</feature>
<evidence type="ECO:0000256" key="5">
    <source>
        <dbReference type="ARBA" id="ARBA00022525"/>
    </source>
</evidence>
<organism evidence="9 10">
    <name type="scientific">Zhengella mangrovi</name>
    <dbReference type="NCBI Taxonomy" id="1982044"/>
    <lineage>
        <taxon>Bacteria</taxon>
        <taxon>Pseudomonadati</taxon>
        <taxon>Pseudomonadota</taxon>
        <taxon>Alphaproteobacteria</taxon>
        <taxon>Hyphomicrobiales</taxon>
        <taxon>Notoacmeibacteraceae</taxon>
        <taxon>Zhengella</taxon>
    </lineage>
</organism>